<name>A0A2H1VSN1_SPOFR</name>
<feature type="coiled-coil region" evidence="1">
    <location>
        <begin position="230"/>
        <end position="276"/>
    </location>
</feature>
<reference evidence="3" key="1">
    <citation type="submission" date="2016-07" db="EMBL/GenBank/DDBJ databases">
        <authorList>
            <person name="Bretaudeau A."/>
        </authorList>
    </citation>
    <scope>NUCLEOTIDE SEQUENCE</scope>
    <source>
        <strain evidence="3">Rice</strain>
        <tissue evidence="3">Whole body</tissue>
    </source>
</reference>
<evidence type="ECO:0000313" key="3">
    <source>
        <dbReference type="EMBL" id="SOQ43472.1"/>
    </source>
</evidence>
<feature type="compositionally biased region" description="Low complexity" evidence="2">
    <location>
        <begin position="90"/>
        <end position="101"/>
    </location>
</feature>
<keyword evidence="1" id="KW-0175">Coiled coil</keyword>
<sequence>MYSGRDAANTAYPTQWALNPTAYQNVDTSHVDWAALAQQWIAMKEAAAIVAAPPPPALRAEEEGEAPMEVENPDNNSDGPPGAEWNSTTNSWGGSWNQWGWGWSGSGPVEPKIPPDPAIGIPPIVEGYTVPPETAAPIPGYTTGTPAPTFQHGYWTAPQVEQNNSRSSSSSRDRRSKSKNREHKPSRTSRSQRDKAPAIPPVIEPIVMPTTMVTSTIDAAKRRQLPAWIREGLEKMEREKQKAIEREQELKAREEAEKEKKRLEEEELERMKAEAGGQPVMPPKSKFFGNAFAFPLRLSLGDAGHFTYHQVIHLLVCRPMRGRTTS</sequence>
<dbReference type="EMBL" id="ODYU01004021">
    <property type="protein sequence ID" value="SOQ43472.1"/>
    <property type="molecule type" value="Genomic_DNA"/>
</dbReference>
<feature type="compositionally biased region" description="Basic residues" evidence="2">
    <location>
        <begin position="174"/>
        <end position="187"/>
    </location>
</feature>
<feature type="region of interest" description="Disordered" evidence="2">
    <location>
        <begin position="157"/>
        <end position="201"/>
    </location>
</feature>
<dbReference type="InterPro" id="IPR031937">
    <property type="entry name" value="PNISR"/>
</dbReference>
<dbReference type="AlphaFoldDB" id="A0A2H1VSN1"/>
<evidence type="ECO:0000256" key="2">
    <source>
        <dbReference type="SAM" id="MobiDB-lite"/>
    </source>
</evidence>
<organism evidence="3">
    <name type="scientific">Spodoptera frugiperda</name>
    <name type="common">Fall armyworm</name>
    <dbReference type="NCBI Taxonomy" id="7108"/>
    <lineage>
        <taxon>Eukaryota</taxon>
        <taxon>Metazoa</taxon>
        <taxon>Ecdysozoa</taxon>
        <taxon>Arthropoda</taxon>
        <taxon>Hexapoda</taxon>
        <taxon>Insecta</taxon>
        <taxon>Pterygota</taxon>
        <taxon>Neoptera</taxon>
        <taxon>Endopterygota</taxon>
        <taxon>Lepidoptera</taxon>
        <taxon>Glossata</taxon>
        <taxon>Ditrysia</taxon>
        <taxon>Noctuoidea</taxon>
        <taxon>Noctuidae</taxon>
        <taxon>Amphipyrinae</taxon>
        <taxon>Spodoptera</taxon>
    </lineage>
</organism>
<evidence type="ECO:0000256" key="1">
    <source>
        <dbReference type="SAM" id="Coils"/>
    </source>
</evidence>
<gene>
    <name evidence="3" type="ORF">SFRICE_029127</name>
</gene>
<feature type="region of interest" description="Disordered" evidence="2">
    <location>
        <begin position="58"/>
        <end position="113"/>
    </location>
</feature>
<dbReference type="PANTHER" id="PTHR31518">
    <property type="entry name" value="ARGININE/SERINE-RICH PROTEIN PNISR"/>
    <property type="match status" value="1"/>
</dbReference>
<protein>
    <submittedName>
        <fullName evidence="3">SFRICE_029127</fullName>
    </submittedName>
</protein>
<feature type="compositionally biased region" description="Acidic residues" evidence="2">
    <location>
        <begin position="62"/>
        <end position="72"/>
    </location>
</feature>
<proteinExistence type="predicted"/>
<accession>A0A2H1VSN1</accession>
<dbReference type="Pfam" id="PF15996">
    <property type="entry name" value="PNISR"/>
    <property type="match status" value="1"/>
</dbReference>